<proteinExistence type="predicted"/>
<keyword evidence="1" id="KW-0812">Transmembrane</keyword>
<feature type="transmembrane region" description="Helical" evidence="1">
    <location>
        <begin position="58"/>
        <end position="83"/>
    </location>
</feature>
<name>G9EMD1_9GAMM</name>
<evidence type="ECO:0000313" key="3">
    <source>
        <dbReference type="Proteomes" id="UP000002770"/>
    </source>
</evidence>
<gene>
    <name evidence="2" type="ORF">LDG_6397</name>
</gene>
<evidence type="ECO:0008006" key="4">
    <source>
        <dbReference type="Google" id="ProtNLM"/>
    </source>
</evidence>
<organism evidence="2 3">
    <name type="scientific">Legionella drancourtii LLAP12</name>
    <dbReference type="NCBI Taxonomy" id="658187"/>
    <lineage>
        <taxon>Bacteria</taxon>
        <taxon>Pseudomonadati</taxon>
        <taxon>Pseudomonadota</taxon>
        <taxon>Gammaproteobacteria</taxon>
        <taxon>Legionellales</taxon>
        <taxon>Legionellaceae</taxon>
        <taxon>Legionella</taxon>
    </lineage>
</organism>
<reference evidence="2 3" key="1">
    <citation type="journal article" date="2011" name="BMC Genomics">
        <title>Insight into cross-talk between intra-amoebal pathogens.</title>
        <authorList>
            <person name="Gimenez G."/>
            <person name="Bertelli C."/>
            <person name="Moliner C."/>
            <person name="Robert C."/>
            <person name="Raoult D."/>
            <person name="Fournier P.E."/>
            <person name="Greub G."/>
        </authorList>
    </citation>
    <scope>NUCLEOTIDE SEQUENCE [LARGE SCALE GENOMIC DNA]</scope>
    <source>
        <strain evidence="2 3">LLAP12</strain>
    </source>
</reference>
<dbReference type="EMBL" id="JH413811">
    <property type="protein sequence ID" value="EHL31731.1"/>
    <property type="molecule type" value="Genomic_DNA"/>
</dbReference>
<feature type="transmembrane region" description="Helical" evidence="1">
    <location>
        <begin position="12"/>
        <end position="38"/>
    </location>
</feature>
<dbReference type="AlphaFoldDB" id="G9EMD1"/>
<feature type="transmembrane region" description="Helical" evidence="1">
    <location>
        <begin position="207"/>
        <end position="226"/>
    </location>
</feature>
<dbReference type="HOGENOM" id="CLU_1150749_0_0_6"/>
<dbReference type="InParanoid" id="G9EMD1"/>
<evidence type="ECO:0000256" key="1">
    <source>
        <dbReference type="SAM" id="Phobius"/>
    </source>
</evidence>
<evidence type="ECO:0000313" key="2">
    <source>
        <dbReference type="EMBL" id="EHL31731.1"/>
    </source>
</evidence>
<accession>G9EMD1</accession>
<keyword evidence="1" id="KW-0472">Membrane</keyword>
<dbReference type="Proteomes" id="UP000002770">
    <property type="component" value="Unassembled WGS sequence"/>
</dbReference>
<dbReference type="RefSeq" id="WP_006870329.1">
    <property type="nucleotide sequence ID" value="NZ_JH413811.1"/>
</dbReference>
<dbReference type="STRING" id="658187.LDG_6397"/>
<feature type="transmembrane region" description="Helical" evidence="1">
    <location>
        <begin position="95"/>
        <end position="121"/>
    </location>
</feature>
<feature type="transmembrane region" description="Helical" evidence="1">
    <location>
        <begin position="141"/>
        <end position="164"/>
    </location>
</feature>
<keyword evidence="3" id="KW-1185">Reference proteome</keyword>
<protein>
    <recommendedName>
        <fullName evidence="4">Integral membrane protein</fullName>
    </recommendedName>
</protein>
<sequence length="239" mass="26861">MNITNRFARSILHIYGFGWLLGGIVYFYAGIIAPIFYLPSTHYTADVAVQSMQHLKPYWFYYGLSFFIFTIADTAMMLLGLVFRRIFGVTFNTSMAAFCLFAGGFIGVFVDLSLLTCWLLIGNFNLTPELLQGFWSVFLVVQYLGIILTAWGFLIGGVGVYLIYKTSQQSTSVSNAWRKWTLAIFWLCLLNVLAIIFALLTNNGLPTALLFLFFTVVVAPVWTLLLSRNSVLISNVNLG</sequence>
<keyword evidence="1" id="KW-1133">Transmembrane helix</keyword>
<dbReference type="OrthoDB" id="5637754at2"/>
<feature type="transmembrane region" description="Helical" evidence="1">
    <location>
        <begin position="180"/>
        <end position="201"/>
    </location>
</feature>